<reference evidence="2 3" key="1">
    <citation type="journal article" date="2017" name="Nat. Commun.">
        <title>Genome assembly with in vitro proximity ligation data and whole-genome triplication in lettuce.</title>
        <authorList>
            <person name="Reyes-Chin-Wo S."/>
            <person name="Wang Z."/>
            <person name="Yang X."/>
            <person name="Kozik A."/>
            <person name="Arikit S."/>
            <person name="Song C."/>
            <person name="Xia L."/>
            <person name="Froenicke L."/>
            <person name="Lavelle D.O."/>
            <person name="Truco M.J."/>
            <person name="Xia R."/>
            <person name="Zhu S."/>
            <person name="Xu C."/>
            <person name="Xu H."/>
            <person name="Xu X."/>
            <person name="Cox K."/>
            <person name="Korf I."/>
            <person name="Meyers B.C."/>
            <person name="Michelmore R.W."/>
        </authorList>
    </citation>
    <scope>NUCLEOTIDE SEQUENCE [LARGE SCALE GENOMIC DNA]</scope>
    <source>
        <strain evidence="3">cv. Salinas</strain>
        <tissue evidence="2">Seedlings</tissue>
    </source>
</reference>
<protein>
    <submittedName>
        <fullName evidence="2">Uncharacterized protein</fullName>
    </submittedName>
</protein>
<organism evidence="2 3">
    <name type="scientific">Lactuca sativa</name>
    <name type="common">Garden lettuce</name>
    <dbReference type="NCBI Taxonomy" id="4236"/>
    <lineage>
        <taxon>Eukaryota</taxon>
        <taxon>Viridiplantae</taxon>
        <taxon>Streptophyta</taxon>
        <taxon>Embryophyta</taxon>
        <taxon>Tracheophyta</taxon>
        <taxon>Spermatophyta</taxon>
        <taxon>Magnoliopsida</taxon>
        <taxon>eudicotyledons</taxon>
        <taxon>Gunneridae</taxon>
        <taxon>Pentapetalae</taxon>
        <taxon>asterids</taxon>
        <taxon>campanulids</taxon>
        <taxon>Asterales</taxon>
        <taxon>Asteraceae</taxon>
        <taxon>Cichorioideae</taxon>
        <taxon>Cichorieae</taxon>
        <taxon>Lactucinae</taxon>
        <taxon>Lactuca</taxon>
    </lineage>
</organism>
<sequence length="89" mass="10549">MSLLTSQAVENVNSIIEPSLIGKSYDDDRDLLFNLLHIVLRWELGHNIMEKIEHTRLCHRLYVYYMLNLLAIVTYPCYFSFNSMSIVYF</sequence>
<feature type="transmembrane region" description="Helical" evidence="1">
    <location>
        <begin position="61"/>
        <end position="81"/>
    </location>
</feature>
<dbReference type="Proteomes" id="UP000235145">
    <property type="component" value="Unassembled WGS sequence"/>
</dbReference>
<accession>A0A9R1XPW7</accession>
<evidence type="ECO:0000313" key="2">
    <source>
        <dbReference type="EMBL" id="KAJ0217519.1"/>
    </source>
</evidence>
<dbReference type="EMBL" id="NBSK02000003">
    <property type="protein sequence ID" value="KAJ0217519.1"/>
    <property type="molecule type" value="Genomic_DNA"/>
</dbReference>
<proteinExistence type="predicted"/>
<evidence type="ECO:0000313" key="3">
    <source>
        <dbReference type="Proteomes" id="UP000235145"/>
    </source>
</evidence>
<evidence type="ECO:0000256" key="1">
    <source>
        <dbReference type="SAM" id="Phobius"/>
    </source>
</evidence>
<keyword evidence="1" id="KW-0812">Transmembrane</keyword>
<name>A0A9R1XPW7_LACSA</name>
<gene>
    <name evidence="2" type="ORF">LSAT_V11C300151240</name>
</gene>
<comment type="caution">
    <text evidence="2">The sequence shown here is derived from an EMBL/GenBank/DDBJ whole genome shotgun (WGS) entry which is preliminary data.</text>
</comment>
<keyword evidence="1" id="KW-0472">Membrane</keyword>
<dbReference type="AlphaFoldDB" id="A0A9R1XPW7"/>
<keyword evidence="3" id="KW-1185">Reference proteome</keyword>
<keyword evidence="1" id="KW-1133">Transmembrane helix</keyword>